<dbReference type="GO" id="GO:0034765">
    <property type="term" value="P:regulation of monoatomic ion transmembrane transport"/>
    <property type="evidence" value="ECO:0007669"/>
    <property type="project" value="TreeGrafter"/>
</dbReference>
<keyword evidence="6" id="KW-0630">Potassium</keyword>
<evidence type="ECO:0000259" key="14">
    <source>
        <dbReference type="Pfam" id="PF17655"/>
    </source>
</evidence>
<evidence type="ECO:0000313" key="15">
    <source>
        <dbReference type="EMBL" id="KLU24407.1"/>
    </source>
</evidence>
<evidence type="ECO:0000256" key="6">
    <source>
        <dbReference type="ARBA" id="ARBA00022958"/>
    </source>
</evidence>
<keyword evidence="10 15" id="KW-0407">Ion channel</keyword>
<dbReference type="SUPFAM" id="SSF81296">
    <property type="entry name" value="E set domains"/>
    <property type="match status" value="1"/>
</dbReference>
<dbReference type="GO" id="GO:0034702">
    <property type="term" value="C:monoatomic ion channel complex"/>
    <property type="evidence" value="ECO:0007669"/>
    <property type="project" value="UniProtKB-KW"/>
</dbReference>
<dbReference type="GO" id="GO:0005886">
    <property type="term" value="C:plasma membrane"/>
    <property type="evidence" value="ECO:0007669"/>
    <property type="project" value="TreeGrafter"/>
</dbReference>
<comment type="caution">
    <text evidence="15">The sequence shown here is derived from an EMBL/GenBank/DDBJ whole genome shotgun (WGS) entry which is preliminary data.</text>
</comment>
<keyword evidence="8" id="KW-0406">Ion transport</keyword>
<dbReference type="Pfam" id="PF17655">
    <property type="entry name" value="IRK_C"/>
    <property type="match status" value="1"/>
</dbReference>
<keyword evidence="5" id="KW-0851">Voltage-gated channel</keyword>
<evidence type="ECO:0000256" key="11">
    <source>
        <dbReference type="SAM" id="MobiDB-lite"/>
    </source>
</evidence>
<feature type="domain" description="Inward rectifier potassium channel C-terminal" evidence="14">
    <location>
        <begin position="149"/>
        <end position="300"/>
    </location>
</feature>
<feature type="transmembrane region" description="Helical" evidence="12">
    <location>
        <begin position="119"/>
        <end position="140"/>
    </location>
</feature>
<dbReference type="PANTHER" id="PTHR11767:SF102">
    <property type="entry name" value="INWARDLY RECTIFYING POTASSIUM CHANNEL 1, ISOFORM F"/>
    <property type="match status" value="1"/>
</dbReference>
<dbReference type="EMBL" id="AEJF01000126">
    <property type="protein sequence ID" value="KLU24407.1"/>
    <property type="molecule type" value="Genomic_DNA"/>
</dbReference>
<feature type="region of interest" description="Disordered" evidence="11">
    <location>
        <begin position="1"/>
        <end position="22"/>
    </location>
</feature>
<dbReference type="Pfam" id="PF07885">
    <property type="entry name" value="Ion_trans_2"/>
    <property type="match status" value="1"/>
</dbReference>
<evidence type="ECO:0000256" key="8">
    <source>
        <dbReference type="ARBA" id="ARBA00023065"/>
    </source>
</evidence>
<evidence type="ECO:0000256" key="7">
    <source>
        <dbReference type="ARBA" id="ARBA00022989"/>
    </source>
</evidence>
<comment type="subcellular location">
    <subcellularLocation>
        <location evidence="1">Membrane</location>
        <topology evidence="1">Multi-pass membrane protein</topology>
    </subcellularLocation>
</comment>
<dbReference type="InterPro" id="IPR041647">
    <property type="entry name" value="IRK_C"/>
</dbReference>
<dbReference type="InterPro" id="IPR014756">
    <property type="entry name" value="Ig_E-set"/>
</dbReference>
<dbReference type="GO" id="GO:1990573">
    <property type="term" value="P:potassium ion import across plasma membrane"/>
    <property type="evidence" value="ECO:0007669"/>
    <property type="project" value="TreeGrafter"/>
</dbReference>
<dbReference type="PATRIC" id="fig|908627.4.peg.4563"/>
<keyword evidence="7 12" id="KW-1133">Transmembrane helix</keyword>
<gene>
    <name evidence="15" type="ORF">EOS_20365</name>
</gene>
<dbReference type="Gene3D" id="2.60.40.1400">
    <property type="entry name" value="G protein-activated inward rectifier potassium channel 1"/>
    <property type="match status" value="1"/>
</dbReference>
<sequence length="302" mass="34373">MPPNTTQPSCGEAQEPKPPHRRLSLDENRHVVTHGLKTYFWQDIYHIALTVGWPMFFAVAALLFLLLNFGFALLYLLGHHAIANQSPEGLLGAFFFSVETLATVGYGDMHPDTIYGHTIATFEIFVGMSGIALTTGMIFARFSRPHARILFARRVVVRPIDGRMTLMVRATNARQNVIVEAKARMRLMRSETSPEGFFLRKVHDLPLIRDQHPIFLLGWSLMHVIDEESPLFGQTLESLKASGAELMLMVEGLDETTAQPMQARYAWPPELILWQHRYVDLMYERDGETHLDYGKFHDVVPL</sequence>
<dbReference type="OrthoDB" id="9799090at2"/>
<evidence type="ECO:0000259" key="13">
    <source>
        <dbReference type="Pfam" id="PF07885"/>
    </source>
</evidence>
<keyword evidence="16" id="KW-1185">Reference proteome</keyword>
<dbReference type="PRINTS" id="PR01320">
    <property type="entry name" value="KIRCHANNEL"/>
</dbReference>
<keyword evidence="9 12" id="KW-0472">Membrane</keyword>
<feature type="transmembrane region" description="Helical" evidence="12">
    <location>
        <begin position="55"/>
        <end position="77"/>
    </location>
</feature>
<keyword evidence="4 12" id="KW-0812">Transmembrane</keyword>
<reference evidence="15 16" key="1">
    <citation type="journal article" date="2015" name="Genome Announc.">
        <title>Draft Genome Sequence of Burkholderia sp. Strain PML1(12), an Ectomycorrhizosphere-Inhabiting Bacterium with Effective Mineral-Weathering Ability.</title>
        <authorList>
            <person name="Uroz S."/>
            <person name="Oger P."/>
        </authorList>
    </citation>
    <scope>NUCLEOTIDE SEQUENCE [LARGE SCALE GENOMIC DNA]</scope>
    <source>
        <strain evidence="16">PML1(12)</strain>
    </source>
</reference>
<dbReference type="AlphaFoldDB" id="A0A0J1CUW6"/>
<evidence type="ECO:0000256" key="5">
    <source>
        <dbReference type="ARBA" id="ARBA00022882"/>
    </source>
</evidence>
<dbReference type="InterPro" id="IPR013099">
    <property type="entry name" value="K_chnl_dom"/>
</dbReference>
<evidence type="ECO:0000256" key="2">
    <source>
        <dbReference type="ARBA" id="ARBA00022448"/>
    </source>
</evidence>
<evidence type="ECO:0000256" key="4">
    <source>
        <dbReference type="ARBA" id="ARBA00022692"/>
    </source>
</evidence>
<proteinExistence type="predicted"/>
<accession>A0A0J1CUW6</accession>
<feature type="domain" description="Potassium channel" evidence="13">
    <location>
        <begin position="64"/>
        <end position="142"/>
    </location>
</feature>
<evidence type="ECO:0000313" key="16">
    <source>
        <dbReference type="Proteomes" id="UP000035963"/>
    </source>
</evidence>
<evidence type="ECO:0000256" key="9">
    <source>
        <dbReference type="ARBA" id="ARBA00023136"/>
    </source>
</evidence>
<dbReference type="InterPro" id="IPR016449">
    <property type="entry name" value="K_chnl_inward-rec_Kir"/>
</dbReference>
<dbReference type="Proteomes" id="UP000035963">
    <property type="component" value="Unassembled WGS sequence"/>
</dbReference>
<evidence type="ECO:0000256" key="10">
    <source>
        <dbReference type="ARBA" id="ARBA00023303"/>
    </source>
</evidence>
<name>A0A0J1CUW6_9BURK</name>
<keyword evidence="2" id="KW-0813">Transport</keyword>
<dbReference type="SUPFAM" id="SSF81324">
    <property type="entry name" value="Voltage-gated potassium channels"/>
    <property type="match status" value="1"/>
</dbReference>
<keyword evidence="3" id="KW-0633">Potassium transport</keyword>
<evidence type="ECO:0000256" key="1">
    <source>
        <dbReference type="ARBA" id="ARBA00004141"/>
    </source>
</evidence>
<organism evidence="15 16">
    <name type="scientific">Caballeronia mineralivorans PML1(12)</name>
    <dbReference type="NCBI Taxonomy" id="908627"/>
    <lineage>
        <taxon>Bacteria</taxon>
        <taxon>Pseudomonadati</taxon>
        <taxon>Pseudomonadota</taxon>
        <taxon>Betaproteobacteria</taxon>
        <taxon>Burkholderiales</taxon>
        <taxon>Burkholderiaceae</taxon>
        <taxon>Caballeronia</taxon>
    </lineage>
</organism>
<dbReference type="PANTHER" id="PTHR11767">
    <property type="entry name" value="INWARD RECTIFIER POTASSIUM CHANNEL"/>
    <property type="match status" value="1"/>
</dbReference>
<feature type="transmembrane region" description="Helical" evidence="12">
    <location>
        <begin position="89"/>
        <end position="107"/>
    </location>
</feature>
<dbReference type="InterPro" id="IPR013518">
    <property type="entry name" value="K_chnl_inward-rec_Kir_cyto"/>
</dbReference>
<dbReference type="Gene3D" id="1.10.287.70">
    <property type="match status" value="1"/>
</dbReference>
<dbReference type="GO" id="GO:0005242">
    <property type="term" value="F:inward rectifier potassium channel activity"/>
    <property type="evidence" value="ECO:0007669"/>
    <property type="project" value="InterPro"/>
</dbReference>
<protein>
    <submittedName>
        <fullName evidence="15">Inward rectifier potassium channel</fullName>
    </submittedName>
</protein>
<evidence type="ECO:0000256" key="3">
    <source>
        <dbReference type="ARBA" id="ARBA00022538"/>
    </source>
</evidence>
<evidence type="ECO:0000256" key="12">
    <source>
        <dbReference type="SAM" id="Phobius"/>
    </source>
</evidence>
<dbReference type="RefSeq" id="WP_047848499.1">
    <property type="nucleotide sequence ID" value="NZ_AEJF01000126.1"/>
</dbReference>